<keyword evidence="2" id="KW-0560">Oxidoreductase</keyword>
<dbReference type="Proteomes" id="UP000769528">
    <property type="component" value="Unassembled WGS sequence"/>
</dbReference>
<evidence type="ECO:0000313" key="5">
    <source>
        <dbReference type="Proteomes" id="UP000769528"/>
    </source>
</evidence>
<dbReference type="AlphaFoldDB" id="A0A9P8PXQ3"/>
<feature type="domain" description="NmrA-like" evidence="3">
    <location>
        <begin position="3"/>
        <end position="244"/>
    </location>
</feature>
<evidence type="ECO:0000256" key="1">
    <source>
        <dbReference type="ARBA" id="ARBA00022857"/>
    </source>
</evidence>
<dbReference type="Gene3D" id="3.40.50.720">
    <property type="entry name" value="NAD(P)-binding Rossmann-like Domain"/>
    <property type="match status" value="1"/>
</dbReference>
<reference evidence="4" key="1">
    <citation type="journal article" date="2021" name="Open Biol.">
        <title>Shared evolutionary footprints suggest mitochondrial oxidative damage underlies multiple complex I losses in fungi.</title>
        <authorList>
            <person name="Schikora-Tamarit M.A."/>
            <person name="Marcet-Houben M."/>
            <person name="Nosek J."/>
            <person name="Gabaldon T."/>
        </authorList>
    </citation>
    <scope>NUCLEOTIDE SEQUENCE</scope>
    <source>
        <strain evidence="4">CBS6341</strain>
    </source>
</reference>
<dbReference type="EMBL" id="JAEUBF010000117">
    <property type="protein sequence ID" value="KAH3680398.1"/>
    <property type="molecule type" value="Genomic_DNA"/>
</dbReference>
<dbReference type="InterPro" id="IPR036291">
    <property type="entry name" value="NAD(P)-bd_dom_sf"/>
</dbReference>
<dbReference type="Pfam" id="PF05368">
    <property type="entry name" value="NmrA"/>
    <property type="match status" value="1"/>
</dbReference>
<name>A0A9P8PXQ3_9ASCO</name>
<dbReference type="InterPro" id="IPR051609">
    <property type="entry name" value="NmrA/Isoflavone_reductase-like"/>
</dbReference>
<dbReference type="InterPro" id="IPR008030">
    <property type="entry name" value="NmrA-like"/>
</dbReference>
<accession>A0A9P8PXQ3</accession>
<gene>
    <name evidence="4" type="ORF">WICMUC_000329</name>
</gene>
<evidence type="ECO:0000256" key="2">
    <source>
        <dbReference type="ARBA" id="ARBA00023002"/>
    </source>
</evidence>
<keyword evidence="1" id="KW-0521">NADP</keyword>
<dbReference type="PANTHER" id="PTHR47706">
    <property type="entry name" value="NMRA-LIKE FAMILY PROTEIN"/>
    <property type="match status" value="1"/>
</dbReference>
<dbReference type="Gene3D" id="3.90.25.10">
    <property type="entry name" value="UDP-galactose 4-epimerase, domain 1"/>
    <property type="match status" value="1"/>
</dbReference>
<dbReference type="GO" id="GO:0016491">
    <property type="term" value="F:oxidoreductase activity"/>
    <property type="evidence" value="ECO:0007669"/>
    <property type="project" value="UniProtKB-KW"/>
</dbReference>
<evidence type="ECO:0000313" key="4">
    <source>
        <dbReference type="EMBL" id="KAH3680398.1"/>
    </source>
</evidence>
<organism evidence="4 5">
    <name type="scientific">Wickerhamomyces mucosus</name>
    <dbReference type="NCBI Taxonomy" id="1378264"/>
    <lineage>
        <taxon>Eukaryota</taxon>
        <taxon>Fungi</taxon>
        <taxon>Dikarya</taxon>
        <taxon>Ascomycota</taxon>
        <taxon>Saccharomycotina</taxon>
        <taxon>Saccharomycetes</taxon>
        <taxon>Phaffomycetales</taxon>
        <taxon>Wickerhamomycetaceae</taxon>
        <taxon>Wickerhamomyces</taxon>
    </lineage>
</organism>
<keyword evidence="5" id="KW-1185">Reference proteome</keyword>
<reference evidence="4" key="2">
    <citation type="submission" date="2021-01" db="EMBL/GenBank/DDBJ databases">
        <authorList>
            <person name="Schikora-Tamarit M.A."/>
        </authorList>
    </citation>
    <scope>NUCLEOTIDE SEQUENCE</scope>
    <source>
        <strain evidence="4">CBS6341</strain>
    </source>
</reference>
<sequence length="299" mass="33603">MTSVAVIGLNGRLGKPIIESLLSEPFISKINTPIKLLTTNSDKQVVSNDKLQYINYKTLDGGLKTALKDVDVVINLGNIPKSPIQDILDAIIANNVKLYIPSQFGTDLQATEVDFPGFLNVKTQHSKAARDAGIKTVDVITGLFIEDDQTYSGRPFGVFNFNEEKKEIEIIGDEDESIQLNPSFFRDIGNSVAAIVTSSDYSKIPNRVRIFSDKVTLGDYIKRYENQTGIKLNRTYKKVDEIVQEAKLKYQNFSFADFGFYLKTFAAQGENKGLTFEKENEKEIINPNESLFKWTKYVV</sequence>
<proteinExistence type="predicted"/>
<dbReference type="OrthoDB" id="9974981at2759"/>
<protein>
    <recommendedName>
        <fullName evidence="3">NmrA-like domain-containing protein</fullName>
    </recommendedName>
</protein>
<evidence type="ECO:0000259" key="3">
    <source>
        <dbReference type="Pfam" id="PF05368"/>
    </source>
</evidence>
<comment type="caution">
    <text evidence="4">The sequence shown here is derived from an EMBL/GenBank/DDBJ whole genome shotgun (WGS) entry which is preliminary data.</text>
</comment>
<dbReference type="SUPFAM" id="SSF51735">
    <property type="entry name" value="NAD(P)-binding Rossmann-fold domains"/>
    <property type="match status" value="1"/>
</dbReference>
<dbReference type="PANTHER" id="PTHR47706:SF9">
    <property type="entry name" value="NMRA-LIKE DOMAIN-CONTAINING PROTEIN-RELATED"/>
    <property type="match status" value="1"/>
</dbReference>